<dbReference type="GeneID" id="35767523"/>
<evidence type="ECO:0000313" key="6">
    <source>
        <dbReference type="Proteomes" id="UP001069145"/>
    </source>
</evidence>
<dbReference type="Proteomes" id="UP001069145">
    <property type="component" value="Unassembled WGS sequence"/>
</dbReference>
<dbReference type="OrthoDB" id="9775494at2"/>
<dbReference type="GO" id="GO:0008289">
    <property type="term" value="F:lipid binding"/>
    <property type="evidence" value="ECO:0007669"/>
    <property type="project" value="UniProtKB-KW"/>
</dbReference>
<reference evidence="4 5" key="1">
    <citation type="submission" date="2020-12" db="EMBL/GenBank/DDBJ databases">
        <title>FDA dAtabase for Regulatory Grade micrObial Sequences (FDA-ARGOS): Supporting development and validation of Infectious Disease Dx tests.</title>
        <authorList>
            <person name="Sproer C."/>
            <person name="Gronow S."/>
            <person name="Severitt S."/>
            <person name="Schroder I."/>
            <person name="Tallon L."/>
            <person name="Sadzewicz L."/>
            <person name="Zhao X."/>
            <person name="Boylan J."/>
            <person name="Ott S."/>
            <person name="Bowen H."/>
            <person name="Vavikolanu K."/>
            <person name="Mehta A."/>
            <person name="Aluvathingal J."/>
            <person name="Nadendla S."/>
            <person name="Lowell S."/>
            <person name="Myers T."/>
            <person name="Yan Y."/>
            <person name="Sichtig H."/>
        </authorList>
    </citation>
    <scope>NUCLEOTIDE SEQUENCE [LARGE SCALE GENOMIC DNA]</scope>
    <source>
        <strain evidence="4 5">FDAARGOS_911</strain>
    </source>
</reference>
<dbReference type="SUPFAM" id="SSF82549">
    <property type="entry name" value="DAK1/DegV-like"/>
    <property type="match status" value="1"/>
</dbReference>
<keyword evidence="2" id="KW-0446">Lipid-binding</keyword>
<dbReference type="Gene3D" id="3.30.1180.10">
    <property type="match status" value="1"/>
</dbReference>
<evidence type="ECO:0000313" key="4">
    <source>
        <dbReference type="EMBL" id="QPS00964.1"/>
    </source>
</evidence>
<reference evidence="3" key="2">
    <citation type="submission" date="2022-09" db="EMBL/GenBank/DDBJ databases">
        <title>Aerococcus urinae taxonomy study.</title>
        <authorList>
            <person name="Christensen J."/>
            <person name="Senneby E."/>
        </authorList>
    </citation>
    <scope>NUCLEOTIDE SEQUENCE</scope>
    <source>
        <strain evidence="3">NLD-066-U95</strain>
    </source>
</reference>
<dbReference type="RefSeq" id="WP_060778173.1">
    <property type="nucleotide sequence ID" value="NZ_CAJHLF010000002.1"/>
</dbReference>
<dbReference type="EMBL" id="CP065662">
    <property type="protein sequence ID" value="QPS00964.1"/>
    <property type="molecule type" value="Genomic_DNA"/>
</dbReference>
<dbReference type="PANTHER" id="PTHR33434:SF2">
    <property type="entry name" value="FATTY ACID-BINDING PROTEIN TM_1468"/>
    <property type="match status" value="1"/>
</dbReference>
<dbReference type="Gene3D" id="3.40.50.10170">
    <property type="match status" value="1"/>
</dbReference>
<dbReference type="NCBIfam" id="TIGR00762">
    <property type="entry name" value="DegV"/>
    <property type="match status" value="1"/>
</dbReference>
<evidence type="ECO:0000313" key="5">
    <source>
        <dbReference type="Proteomes" id="UP000594771"/>
    </source>
</evidence>
<dbReference type="InterPro" id="IPR043168">
    <property type="entry name" value="DegV_C"/>
</dbReference>
<gene>
    <name evidence="4" type="ORF">I6G68_06105</name>
    <name evidence="3" type="ORF">ODY43_01380</name>
</gene>
<organism evidence="4 5">
    <name type="scientific">Aerococcus urinae</name>
    <dbReference type="NCBI Taxonomy" id="1376"/>
    <lineage>
        <taxon>Bacteria</taxon>
        <taxon>Bacillati</taxon>
        <taxon>Bacillota</taxon>
        <taxon>Bacilli</taxon>
        <taxon>Lactobacillales</taxon>
        <taxon>Aerococcaceae</taxon>
        <taxon>Aerococcus</taxon>
    </lineage>
</organism>
<dbReference type="InterPro" id="IPR003797">
    <property type="entry name" value="DegV"/>
</dbReference>
<proteinExistence type="predicted"/>
<evidence type="ECO:0000256" key="2">
    <source>
        <dbReference type="ARBA" id="ARBA00023121"/>
    </source>
</evidence>
<comment type="function">
    <text evidence="1">May bind long-chain fatty acids, such as palmitate, and may play a role in lipid transport or fatty acid metabolism.</text>
</comment>
<name>A0A109REG8_9LACT</name>
<dbReference type="Pfam" id="PF02645">
    <property type="entry name" value="DegV"/>
    <property type="match status" value="1"/>
</dbReference>
<dbReference type="EMBL" id="JAOTML010000001">
    <property type="protein sequence ID" value="MCY3052657.1"/>
    <property type="molecule type" value="Genomic_DNA"/>
</dbReference>
<dbReference type="KEGG" id="aun:AWM73_03950"/>
<dbReference type="Proteomes" id="UP000594771">
    <property type="component" value="Chromosome"/>
</dbReference>
<dbReference type="PROSITE" id="PS51482">
    <property type="entry name" value="DEGV"/>
    <property type="match status" value="1"/>
</dbReference>
<dbReference type="AlphaFoldDB" id="A0A109REG8"/>
<accession>A0A109REG8</accession>
<protein>
    <submittedName>
        <fullName evidence="4">DegV family protein</fullName>
    </submittedName>
</protein>
<keyword evidence="6" id="KW-1185">Reference proteome</keyword>
<sequence length="292" mass="32751">MKAAFIIDSTASLPNKIKNLANVMEVELSVRFPDGEVFSDTTDTAESKRFYNKLETSEELPTSSQPQPVEFYRVCDQLVEEGYDTVFGIFLSSKISGTLQTAHMILEEYADHFNSYIIDSKGTSIQMLHILKEGMAMVEEGRQPQAIAEEMQWIADNSRVYVMLKDLKNIVKGGRATSFQAALSTMLRVFVILYFNEAGEVVLYDKVRTKRKVIKRYIELVQEAKDRYPAGLKLAFAHGNAPGEVKEFEQAILAEFPDLDYMTTYLTPVLGTHGGQGCIGMGTLACRRPQGE</sequence>
<evidence type="ECO:0000313" key="3">
    <source>
        <dbReference type="EMBL" id="MCY3052657.1"/>
    </source>
</evidence>
<evidence type="ECO:0000256" key="1">
    <source>
        <dbReference type="ARBA" id="ARBA00003238"/>
    </source>
</evidence>
<dbReference type="PANTHER" id="PTHR33434">
    <property type="entry name" value="DEGV DOMAIN-CONTAINING PROTEIN DR_1986-RELATED"/>
    <property type="match status" value="1"/>
</dbReference>
<dbReference type="InterPro" id="IPR050270">
    <property type="entry name" value="DegV_domain_contain"/>
</dbReference>